<feature type="region of interest" description="Disordered" evidence="2">
    <location>
        <begin position="439"/>
        <end position="474"/>
    </location>
</feature>
<gene>
    <name evidence="4" type="ORF">DGI_2535</name>
</gene>
<dbReference type="eggNOG" id="COG0739">
    <property type="taxonomic scope" value="Bacteria"/>
</dbReference>
<dbReference type="STRING" id="1121448.DGI_2535"/>
<dbReference type="RefSeq" id="WP_021761270.1">
    <property type="nucleotide sequence ID" value="NC_022444.1"/>
</dbReference>
<feature type="domain" description="M23ase beta-sheet core" evidence="3">
    <location>
        <begin position="320"/>
        <end position="414"/>
    </location>
</feature>
<evidence type="ECO:0000259" key="3">
    <source>
        <dbReference type="Pfam" id="PF01551"/>
    </source>
</evidence>
<dbReference type="AlphaFoldDB" id="T2GCG5"/>
<dbReference type="Proteomes" id="UP000016587">
    <property type="component" value="Chromosome"/>
</dbReference>
<organism evidence="4 5">
    <name type="scientific">Megalodesulfovibrio gigas (strain ATCC 19364 / DSM 1382 / NCIMB 9332 / VKM B-1759)</name>
    <name type="common">Desulfovibrio gigas</name>
    <dbReference type="NCBI Taxonomy" id="1121448"/>
    <lineage>
        <taxon>Bacteria</taxon>
        <taxon>Pseudomonadati</taxon>
        <taxon>Thermodesulfobacteriota</taxon>
        <taxon>Desulfovibrionia</taxon>
        <taxon>Desulfovibrionales</taxon>
        <taxon>Desulfovibrionaceae</taxon>
        <taxon>Megalodesulfovibrio</taxon>
    </lineage>
</organism>
<evidence type="ECO:0000313" key="4">
    <source>
        <dbReference type="EMBL" id="AGW14270.1"/>
    </source>
</evidence>
<reference evidence="4 5" key="1">
    <citation type="journal article" date="2013" name="J. Bacteriol.">
        <title>Roles of HynAB and Ech, the only two hydrogenases found in the model sulfate reducer Desulfovibrio gigas.</title>
        <authorList>
            <person name="Morais-Silva F.O."/>
            <person name="Santos C.I."/>
            <person name="Rodrigues R."/>
            <person name="Pereira I.A."/>
            <person name="Rodrigues-Pousada C."/>
        </authorList>
    </citation>
    <scope>NUCLEOTIDE SEQUENCE [LARGE SCALE GENOMIC DNA]</scope>
    <source>
        <strain evidence="5">ATCC 19364 / DSM 1382 / NCIMB 9332 / VKM B-1759</strain>
    </source>
</reference>
<dbReference type="SUPFAM" id="SSF51261">
    <property type="entry name" value="Duplicated hybrid motif"/>
    <property type="match status" value="1"/>
</dbReference>
<dbReference type="HOGENOM" id="CLU_048239_0_0_7"/>
<dbReference type="PANTHER" id="PTHR21666:SF289">
    <property type="entry name" value="L-ALA--D-GLU ENDOPEPTIDASE"/>
    <property type="match status" value="1"/>
</dbReference>
<dbReference type="EMBL" id="CP006585">
    <property type="protein sequence ID" value="AGW14270.1"/>
    <property type="molecule type" value="Genomic_DNA"/>
</dbReference>
<evidence type="ECO:0000313" key="5">
    <source>
        <dbReference type="Proteomes" id="UP000016587"/>
    </source>
</evidence>
<sequence>MKLTALFFLTLLAVAALGGGGWLLFHDRSKPEIVLEPLTAFVSPSLPMQVRAADADSGLRHMAVSVTTGNQTYTILDKRYDGSPPAVEERFTLELFKIPDGEVVIEIAVSDASFARFGQGNTQVISRKHLMDTIKPTIAVQSMQHYVRQGGPGLVVYSVSEPAAKTGVQVGNLFFPGYEQGGGKYACFFVFPHNADPKTYVPVLFADDAAGNRAVANFAITAIPRTFRRDTINVSDNLINKIDSEFAAQVPGQLTALERYVRANREIRASNDKLLLGIGLRTSPLPLWSGAFRRMPGAPMARFADHRAYVYNGQEVDQQTHMGQDIASTAMAEVPAGNHGTVVFAGYLGIYGNMIMLDHGLGLQSMYAHLSEMHVREGDQVAKGQVIGRTGFTGMALGDHLHFAMYVSGVPVSPIEWWDSSWIKNNIKDRLVLPEKVDPAKEEAEDAAANAAAEKAASPAKKPGKPEKAAKKKQ</sequence>
<dbReference type="InterPro" id="IPR050570">
    <property type="entry name" value="Cell_wall_metabolism_enzyme"/>
</dbReference>
<dbReference type="Pfam" id="PF01551">
    <property type="entry name" value="Peptidase_M23"/>
    <property type="match status" value="1"/>
</dbReference>
<keyword evidence="5" id="KW-1185">Reference proteome</keyword>
<dbReference type="Gene3D" id="2.70.70.10">
    <property type="entry name" value="Glucose Permease (Domain IIA)"/>
    <property type="match status" value="1"/>
</dbReference>
<name>T2GCG5_MEGG1</name>
<keyword evidence="1" id="KW-0732">Signal</keyword>
<dbReference type="KEGG" id="dgg:DGI_2535"/>
<reference evidence="5" key="2">
    <citation type="submission" date="2013-07" db="EMBL/GenBank/DDBJ databases">
        <authorList>
            <person name="Morais-Silva F.O."/>
            <person name="Rezende A.M."/>
            <person name="Pimentel C."/>
            <person name="Resende D.M."/>
            <person name="Santos C.I."/>
            <person name="Clemente C."/>
            <person name="de Oliveira L.M."/>
            <person name="da Silva S.M."/>
            <person name="Costa D.A."/>
            <person name="Varela-Raposo A."/>
            <person name="Horacio E.C.A."/>
            <person name="Matos M."/>
            <person name="Flores O."/>
            <person name="Ruiz J.C."/>
            <person name="Rodrigues-Pousada C."/>
        </authorList>
    </citation>
    <scope>NUCLEOTIDE SEQUENCE [LARGE SCALE GENOMIC DNA]</scope>
    <source>
        <strain evidence="5">ATCC 19364 / DSM 1382 / NCIMB 9332 / VKM B-1759</strain>
    </source>
</reference>
<evidence type="ECO:0000256" key="2">
    <source>
        <dbReference type="SAM" id="MobiDB-lite"/>
    </source>
</evidence>
<dbReference type="OrthoDB" id="9765786at2"/>
<dbReference type="InterPro" id="IPR011055">
    <property type="entry name" value="Dup_hybrid_motif"/>
</dbReference>
<evidence type="ECO:0000256" key="1">
    <source>
        <dbReference type="ARBA" id="ARBA00022729"/>
    </source>
</evidence>
<proteinExistence type="predicted"/>
<accession>T2GCG5</accession>
<dbReference type="PATRIC" id="fig|1121448.10.peg.2485"/>
<protein>
    <submittedName>
        <fullName evidence="4">Putative M24/M37 family peptidase</fullName>
    </submittedName>
</protein>
<feature type="compositionally biased region" description="Basic and acidic residues" evidence="2">
    <location>
        <begin position="464"/>
        <end position="474"/>
    </location>
</feature>
<dbReference type="PANTHER" id="PTHR21666">
    <property type="entry name" value="PEPTIDASE-RELATED"/>
    <property type="match status" value="1"/>
</dbReference>
<feature type="compositionally biased region" description="Low complexity" evidence="2">
    <location>
        <begin position="447"/>
        <end position="461"/>
    </location>
</feature>
<dbReference type="GO" id="GO:0004222">
    <property type="term" value="F:metalloendopeptidase activity"/>
    <property type="evidence" value="ECO:0007669"/>
    <property type="project" value="TreeGrafter"/>
</dbReference>
<dbReference type="CDD" id="cd12797">
    <property type="entry name" value="M23_peptidase"/>
    <property type="match status" value="1"/>
</dbReference>
<dbReference type="InterPro" id="IPR016047">
    <property type="entry name" value="M23ase_b-sheet_dom"/>
</dbReference>